<dbReference type="Gene3D" id="2.60.40.10">
    <property type="entry name" value="Immunoglobulins"/>
    <property type="match status" value="2"/>
</dbReference>
<evidence type="ECO:0000256" key="1">
    <source>
        <dbReference type="SAM" id="SignalP"/>
    </source>
</evidence>
<dbReference type="Gene3D" id="2.60.120.260">
    <property type="entry name" value="Galactose-binding domain-like"/>
    <property type="match status" value="4"/>
</dbReference>
<accession>A0A2S1SIM7</accession>
<dbReference type="InterPro" id="IPR006626">
    <property type="entry name" value="PbH1"/>
</dbReference>
<dbReference type="KEGG" id="fpal:HYN49_10020"/>
<dbReference type="InterPro" id="IPR002909">
    <property type="entry name" value="IPT_dom"/>
</dbReference>
<gene>
    <name evidence="4" type="ORF">HYN49_10020</name>
</gene>
<sequence length="3788" mass="395063">MRKIYYSILLVFAVVLQISAQGTGKALDFDGNDDYVTVGAGTPVAGSWTISAWVQPKDATKNMHIFDSRSPSEYGFDMQILNGNTIHCDIGNGTSWKTTTANATYNYTPGVWFHVALSVDYYGYYIYVNGKIIASGPLDYVEDNILIDNNHQLQIGRNPNFNTYFRGAIDEVRVNITSGHPTEAQMTAEMNSPVYTIPSGIISYSFTNAATTANGNNPGQTTVVNSVNGTRYGTMQNFYLQSAIGNWTTDRDYYSVLVNGTTYYQSLAAAFSAINNGVHTGAISVKIIRDSVEPQTPILDASGTGAASYSSINISPVGGVERTITVSGNEGIFIRNAQNVTIDGLNTDGNALTIRNITPGFQTITTFGSTGNNVITRCKLLGSGASGVVSYTTHTVGNSQGNTLSYCTIGPYDSSLPQYGVYLYGDPNPISYSNISNNTIYDYTLSGVYARSKVINITVANNKLFQTVSRAITSDHSAIHLGNSYGANTESVISGNTIGYANSNGTGTYTLTGSGKFTAIDCSFGDSGMGTLEGGMTRIENNTIAGIAMSGTSAANAFNAIHMHHGQCNITGNTIGSLSANGNINYNSTTTAEVNIYGIYKSGIGTFVINSNNIGGITMASSGIVKMKAIGMTGLPQVDGAIHTCNNNIIGGTVANSILNNATASGSDCVGVYAERESTISGNTIRNLTGYSPDINGKVNGVYSFMTFSTNYSPFFYINTNTIYNISNLNASTTGYVVGIENYGYGSVPTTEINRNQIYSIIGNSPTGFISGIKILGKGNFDFKNNMIALGSGISVGATIEGICSPGLNSPNSDITAFNNSIYIGGTQTSGAGNSKAYSVSNARARIYYNNIFANFRSNSGGTGTHCSMDTYTQVNYLAMNNNLYFGNGNGYVMAYVNGLSYPSTNMSGYRNALGAPQETSTIFSNPQFIDATAATPNLHISPTIPTRIESTGGDNTGYPADDFDGETRSSLTPIDIGADAGNFTVFAAPSITSLSSASGCVGTSLTINGNNFYQVTAVRIGSTNCTITANTSNSVTVTIPAVASGTSGVVTIDAFTGSVTGGSTFTIYSAPVITQQPQDPPTICSTAGTALISVSATGATTYQWRRNGINLTNTPPFSNVTTATLTITDPTTAQNGSGFDVLINNPGNCGTVLSTMATLTVVPRPTIGISGLTTVCNGGSTTLTATGATSYSWSPSTGLNTSTGSTVIATPSATTTYTVTGINSSNCSNSQTVTVTVNSLPTADITPSAATICVGSGVTLTASGGTSYSWSPSTGLNTTNGAVVTATPSSTITYTVSVTNANGCISTKTVTVTVNTTLPTVDVTPSAPTICTGNSTTLTATGATTYSWAPATGLSATTGATVIASPASTTTYTITGTTNGCSSTKQVTVSVNVKPSVNITPASVTICSGSGTTLTATGASTYAWSPSTGLSATTGATVTATPTTTTTYTVTGTGSNGCTNTQTVVVTVNTTPSVNVTPASPSVCTGGSVALNATGANSYTWSPATGLNTTTGASVTANPTVTTTYTITGTTNGCSSTRQVTVTVGSQNIDVIAASPNICPGSGTTLTASGATTYTWSPATGLSATTGASVTATPTVTTTYTVVGTTGSCTGSNTITVTVKALPTISVTPSSATICVGSSTSLTANGADTYTWTPSSGLNATTGATVTASPATTTTYTVTGTGTNGCTASQTVTITVTPHTLTTISPAAVTKCQADPAVPIAVTDVEANVTTLSENFDLGVGTWTVSNAGSSPATGNWKSVNSSFGTVKLMQAQGVISSNAVDTKLTSPSFSTMGYEGASLSFKQYYANSIRIAATVQISVDGGTNWQQLADYTFSTYTSLTTMTLDLGNYLNYPNVKIRFFYSAQGATNGWYIDDVKITTVQPTTTWTPVTGLFSNAAGTIPYAGENRLKVYAKPSNTTTYSATTIPASGCPNEVRNATVTVNPMPVIGVSPAATICEGSSTILIANGASGYTWSPSTGLNTTTGGTVIANPSVTTTYTVTGTTNGCSATNTVTVSVIANTHPVINVPNATKCSAEPAILLSVNDPGVDVTVLSENFDTEAPDWLISGEPYSAVEAAWQYEDSFVPGNGKLVRTHPGDVSPSAFVYTWLKSPSFSTVGHSDYKLTFEQKYNNSPNESAIRVEISTDNEASWTLLNDYLYDPNVGSGTMLPYTIDLSAYAGMPDVRIRFYTQGVGAGESWYIDNVKIIANQSQTTWSPSAGLFSDAAATVPYAGEPLSTVYAQPVATTTFTATTPAPSGCQDTQNTAAITVNQSAVITISGNTAVCNGISTALHANSSVTAVIDWSPTDGLDTTSGPDVIATPAITTTYTVTATTPDGCTSTKDITVFVAANYPATVESASTVTKCSVEAAIPFKVTNYLISEDFEDNATDWDYNAWSVVPGPYANQAQTPVFTGTDSILTSPEFSTVGFTSCALDFYANYVNYADYFVGVEITTDNGITWNEVANYTNSGFQGTKHIDLNAYLNQPALKVRFHYAVAFGIVWEIDNITISGSANTSVWLPATGLFTDPAATTPYTGGTVDVVYANPSSDVNYTVTTTSAGGCDSTNTIAVNVLPSPLLNITGATDTCTGTGTLLTVSGADTYLWSPSTGLNTDSGDAVIADPSTTTTYTVTGTTAGCTATQTITVTPHAPIAATVAFNSVAKCASTGAVMLMVNDAEPPVVLINEGFDTNAPGWTVITAPTAGPGWEFADNWPSRQARAQRGPGGMDSQLISPAFSTVGLTTLKLDFDFDYFAGSGNFNTAAVEVSGDNGTTWDQLVNYEGQFLSYAHTTFDLQAYVNLPSIMIRFNYVSNSTQLWRLDNVVVSSKIAHSSWSPVTGLYIDADATIPYNGELMDTVYADPSETTVYTATTTAPFGCNTINTITVNVGEAPVVTVSNDQAICESGAGVTLTASGATNYVWSPATGLNTTNGNTVVASPAVTTTYTVSGDDGGCTDSKTVTVTVYNNQLAITPASAAINSGDAVSLTATGADTYSWSPATGLDTTMGDTVIASPNQTTTYTVTGTTNTGCTFTKSVTVTISIVNFTDNSLHFDGTDDYVNMPNPSVTVRGNFTIEGWFKPEEATKRMHIFSTRGGGDQSFDLQILDGHTFHADFGTGNYWNNTAADVDFGYAPDTWMHIACTFDFDKYLLYVNGNLVGQIYHFDNILLLDGNHFLSLGNSQTEDTFFKGNIDDVRIYDYTRSGSDIQSDMNGAAPGSGIVAHYDFNVGTPGGNNTGLTALPASIGGTVFDGTLHNFSLIGNTSNWVIGQSLPGYCNNVTVWNGTAWSNGVPDMNTAAVISGNYSSTANLDACTLIVGNHAQVIVNDGNDFNIQGKVTVSPGANITINNDANLLQVLDVANSGTLELKKNAAMVRQDYVYWSAPVAGQNLLDFSGETLPNRFYTLDEAANNFAWINPAINDFQPAKGFMIRAANNFINPPAAPQPFIGTFTGVANNGNFDVPVTVDGLGYNLIGNPYPSTLSADLFLAQNPGTLYFWTHRAQGSASGANYCSYNALGGTAAITGGDQPDGFIASGQGFILQAATAATAHFDNSMRSGNDAAFYRSSTEKHRIWLDLNSPVSGLNQILIGYMEGATVGEDIAIDGRQIESGSAISSLINGQSYLIQGRPLPFVNTDVVPLNFNAAAAGTYTIAIDHVDGLFSGNQEIYLKDNLSGTIQSIKNTGYTFVSAEGVFANRFEIVYTNSTLGTENPVIDGNSVIVYKQNGILKIDSGKMTMQTVRIFDIRGRLIYTADDVDASKISLDDLKAEQQVLLLQITSDNQQVVTKKAVY</sequence>
<feature type="domain" description="PKD/Chitinase" evidence="2">
    <location>
        <begin position="1243"/>
        <end position="1318"/>
    </location>
</feature>
<evidence type="ECO:0008006" key="6">
    <source>
        <dbReference type="Google" id="ProtNLM"/>
    </source>
</evidence>
<proteinExistence type="predicted"/>
<dbReference type="SUPFAM" id="SSF81296">
    <property type="entry name" value="E set domains"/>
    <property type="match status" value="1"/>
</dbReference>
<dbReference type="InterPro" id="IPR022409">
    <property type="entry name" value="PKD/Chitinase_dom"/>
</dbReference>
<organism evidence="4 5">
    <name type="scientific">Flavobacterium pallidum</name>
    <dbReference type="NCBI Taxonomy" id="2172098"/>
    <lineage>
        <taxon>Bacteria</taxon>
        <taxon>Pseudomonadati</taxon>
        <taxon>Bacteroidota</taxon>
        <taxon>Flavobacteriia</taxon>
        <taxon>Flavobacteriales</taxon>
        <taxon>Flavobacteriaceae</taxon>
        <taxon>Flavobacterium</taxon>
    </lineage>
</organism>
<evidence type="ECO:0000259" key="2">
    <source>
        <dbReference type="SMART" id="SM00089"/>
    </source>
</evidence>
<dbReference type="GO" id="GO:0004553">
    <property type="term" value="F:hydrolase activity, hydrolyzing O-glycosyl compounds"/>
    <property type="evidence" value="ECO:0007669"/>
    <property type="project" value="UniProtKB-ARBA"/>
</dbReference>
<evidence type="ECO:0000313" key="4">
    <source>
        <dbReference type="EMBL" id="AWI26209.1"/>
    </source>
</evidence>
<dbReference type="RefSeq" id="WP_108903987.1">
    <property type="nucleotide sequence ID" value="NZ_CP029187.1"/>
</dbReference>
<keyword evidence="5" id="KW-1185">Reference proteome</keyword>
<dbReference type="CDD" id="cd00102">
    <property type="entry name" value="IPT"/>
    <property type="match status" value="1"/>
</dbReference>
<feature type="domain" description="PKD/Chitinase" evidence="2">
    <location>
        <begin position="2967"/>
        <end position="3042"/>
    </location>
</feature>
<dbReference type="SMART" id="SM00710">
    <property type="entry name" value="PbH1"/>
    <property type="match status" value="13"/>
</dbReference>
<reference evidence="4 5" key="1">
    <citation type="submission" date="2018-05" db="EMBL/GenBank/DDBJ databases">
        <title>Genome sequencing of Flavobacterium sp. HYN0049.</title>
        <authorList>
            <person name="Yi H."/>
            <person name="Baek C."/>
        </authorList>
    </citation>
    <scope>NUCLEOTIDE SEQUENCE [LARGE SCALE GENOMIC DNA]</scope>
    <source>
        <strain evidence="4 5">HYN0049</strain>
    </source>
</reference>
<evidence type="ECO:0000259" key="3">
    <source>
        <dbReference type="SMART" id="SM00429"/>
    </source>
</evidence>
<dbReference type="SMART" id="SM00089">
    <property type="entry name" value="PKD"/>
    <property type="match status" value="4"/>
</dbReference>
<dbReference type="Gene3D" id="2.60.120.200">
    <property type="match status" value="2"/>
</dbReference>
<evidence type="ECO:0000313" key="5">
    <source>
        <dbReference type="Proteomes" id="UP000244937"/>
    </source>
</evidence>
<feature type="domain" description="IPT/TIG" evidence="3">
    <location>
        <begin position="989"/>
        <end position="1069"/>
    </location>
</feature>
<dbReference type="Proteomes" id="UP000244937">
    <property type="component" value="Chromosome"/>
</dbReference>
<name>A0A2S1SIM7_9FLAO</name>
<dbReference type="OrthoDB" id="1652165at2"/>
<dbReference type="SUPFAM" id="SSF49899">
    <property type="entry name" value="Concanavalin A-like lectins/glucanases"/>
    <property type="match status" value="2"/>
</dbReference>
<dbReference type="InterPro" id="IPR035986">
    <property type="entry name" value="PKD_dom_sf"/>
</dbReference>
<feature type="signal peptide" evidence="1">
    <location>
        <begin position="1"/>
        <end position="20"/>
    </location>
</feature>
<dbReference type="SMART" id="SM00429">
    <property type="entry name" value="IPT"/>
    <property type="match status" value="1"/>
</dbReference>
<dbReference type="InterPro" id="IPR013320">
    <property type="entry name" value="ConA-like_dom_sf"/>
</dbReference>
<dbReference type="InterPro" id="IPR013783">
    <property type="entry name" value="Ig-like_fold"/>
</dbReference>
<protein>
    <recommendedName>
        <fullName evidence="6">Ig-like domain-containing protein</fullName>
    </recommendedName>
</protein>
<dbReference type="InterPro" id="IPR014756">
    <property type="entry name" value="Ig_E-set"/>
</dbReference>
<dbReference type="SUPFAM" id="SSF49299">
    <property type="entry name" value="PKD domain"/>
    <property type="match status" value="1"/>
</dbReference>
<dbReference type="GO" id="GO:0005975">
    <property type="term" value="P:carbohydrate metabolic process"/>
    <property type="evidence" value="ECO:0007669"/>
    <property type="project" value="UniProtKB-ARBA"/>
</dbReference>
<feature type="chain" id="PRO_5015508918" description="Ig-like domain-containing protein" evidence="1">
    <location>
        <begin position="21"/>
        <end position="3788"/>
    </location>
</feature>
<dbReference type="Pfam" id="PF13385">
    <property type="entry name" value="Laminin_G_3"/>
    <property type="match status" value="2"/>
</dbReference>
<feature type="domain" description="PKD/Chitinase" evidence="2">
    <location>
        <begin position="1625"/>
        <end position="1700"/>
    </location>
</feature>
<feature type="domain" description="PKD/Chitinase" evidence="2">
    <location>
        <begin position="1159"/>
        <end position="1241"/>
    </location>
</feature>
<dbReference type="EMBL" id="CP029187">
    <property type="protein sequence ID" value="AWI26209.1"/>
    <property type="molecule type" value="Genomic_DNA"/>
</dbReference>
<keyword evidence="1" id="KW-0732">Signal</keyword>